<proteinExistence type="predicted"/>
<gene>
    <name evidence="2" type="ORF">PFDG_01169</name>
</gene>
<dbReference type="AlphaFoldDB" id="A0A0L7LYM6"/>
<feature type="region of interest" description="Disordered" evidence="1">
    <location>
        <begin position="78"/>
        <end position="97"/>
    </location>
</feature>
<feature type="compositionally biased region" description="Polar residues" evidence="1">
    <location>
        <begin position="78"/>
        <end position="96"/>
    </location>
</feature>
<feature type="region of interest" description="Disordered" evidence="1">
    <location>
        <begin position="161"/>
        <end position="197"/>
    </location>
</feature>
<dbReference type="EMBL" id="DS016170">
    <property type="protein sequence ID" value="KOB85692.1"/>
    <property type="molecule type" value="Genomic_DNA"/>
</dbReference>
<evidence type="ECO:0000313" key="2">
    <source>
        <dbReference type="EMBL" id="KOB85692.1"/>
    </source>
</evidence>
<protein>
    <submittedName>
        <fullName evidence="2">Uncharacterized protein</fullName>
    </submittedName>
</protein>
<evidence type="ECO:0000313" key="3">
    <source>
        <dbReference type="Proteomes" id="UP000054282"/>
    </source>
</evidence>
<name>A0A0L7LYM6_PLAF4</name>
<reference evidence="3" key="2">
    <citation type="submission" date="2006-09" db="EMBL/GenBank/DDBJ databases">
        <title>The genome sequence of Plasmodium falciparum Dd2.</title>
        <authorList>
            <consortium name="The Broad Institute Genome Sequencing Platform"/>
            <person name="Birren B."/>
            <person name="Lander E."/>
            <person name="Galagan J."/>
            <person name="Nusbaum C."/>
            <person name="Devon K."/>
            <person name="Henn M."/>
            <person name="Jaffe D."/>
            <person name="Butler J."/>
            <person name="Alvarez P."/>
            <person name="Gnerre S."/>
            <person name="Grabherr M."/>
            <person name="Kleber M."/>
            <person name="Mauceli E."/>
            <person name="Brockman W."/>
            <person name="MacCallum I.A."/>
            <person name="Rounsley S."/>
            <person name="Young S."/>
            <person name="LaButti K."/>
            <person name="Pushparaj V."/>
            <person name="DeCaprio D."/>
            <person name="Crawford M."/>
            <person name="Koehrsen M."/>
            <person name="Engels R."/>
            <person name="Montgomery P."/>
            <person name="Pearson M."/>
            <person name="Howarth C."/>
            <person name="Larson L."/>
            <person name="Luoma S."/>
            <person name="White J."/>
            <person name="Kodira C."/>
            <person name="Zeng Q."/>
            <person name="O'Leary S."/>
            <person name="Yandava C."/>
            <person name="Alvarado L."/>
            <person name="Wirth D."/>
            <person name="Volkman S."/>
            <person name="Hartl D."/>
        </authorList>
    </citation>
    <scope>NUCLEOTIDE SEQUENCE [LARGE SCALE GENOMIC DNA]</scope>
</reference>
<evidence type="ECO:0000256" key="1">
    <source>
        <dbReference type="SAM" id="MobiDB-lite"/>
    </source>
</evidence>
<feature type="compositionally biased region" description="Basic and acidic residues" evidence="1">
    <location>
        <begin position="180"/>
        <end position="189"/>
    </location>
</feature>
<dbReference type="KEGG" id="pfd:PFDG_01169"/>
<reference evidence="3" key="1">
    <citation type="submission" date="2006-09" db="EMBL/GenBank/DDBJ databases">
        <title>Annotation of Plasmodium falciparum Dd2.</title>
        <authorList>
            <consortium name="The Broad Institute Genome Sequencing Platform"/>
            <person name="Volkman S.K."/>
            <person name="Neafsey D.E."/>
            <person name="Dash A.P."/>
            <person name="Chitnis C.E."/>
            <person name="Hartl D.L."/>
            <person name="Young S.K."/>
            <person name="Zeng Q."/>
            <person name="Koehrsen M."/>
            <person name="Alvarado L."/>
            <person name="Berlin A."/>
            <person name="Borenstein D."/>
            <person name="Chapman S.B."/>
            <person name="Chen Z."/>
            <person name="Engels R."/>
            <person name="Freedman E."/>
            <person name="Gellesch M."/>
            <person name="Goldberg J."/>
            <person name="Griggs A."/>
            <person name="Gujja S."/>
            <person name="Heilman E.R."/>
            <person name="Heiman D.I."/>
            <person name="Howarth C."/>
            <person name="Jen D."/>
            <person name="Larson L."/>
            <person name="Mehta T."/>
            <person name="Neiman D."/>
            <person name="Park D."/>
            <person name="Pearson M."/>
            <person name="Roberts A."/>
            <person name="Saif S."/>
            <person name="Shea T."/>
            <person name="Shenoy N."/>
            <person name="Sisk P."/>
            <person name="Stolte C."/>
            <person name="Sykes S."/>
            <person name="Walk T."/>
            <person name="White J."/>
            <person name="Yandava C."/>
            <person name="Haas B."/>
            <person name="Henn M.R."/>
            <person name="Nusbaum C."/>
            <person name="Birren B."/>
        </authorList>
    </citation>
    <scope>NUCLEOTIDE SEQUENCE [LARGE SCALE GENOMIC DNA]</scope>
</reference>
<dbReference type="Proteomes" id="UP000054282">
    <property type="component" value="Unassembled WGS sequence"/>
</dbReference>
<organism evidence="2 3">
    <name type="scientific">Plasmodium falciparum (isolate Dd2)</name>
    <dbReference type="NCBI Taxonomy" id="57267"/>
    <lineage>
        <taxon>Eukaryota</taxon>
        <taxon>Sar</taxon>
        <taxon>Alveolata</taxon>
        <taxon>Apicomplexa</taxon>
        <taxon>Aconoidasida</taxon>
        <taxon>Haemosporida</taxon>
        <taxon>Plasmodiidae</taxon>
        <taxon>Plasmodium</taxon>
        <taxon>Plasmodium (Laverania)</taxon>
    </lineage>
</organism>
<accession>A0A0L7LYM6</accession>
<sequence>MERRGKNQTNDATLNEFDDDTSEFSMNILNHPNTDVLVSPIKVGDHDFNNFINNKCLDYSIESSLDITTSNLTTLKSKGQQKINKSNHADQNGNNNMDEKIKKNTILVNKEEKNKKGDANVNVAHENVALQNVALQNAALQNVEEENNLTRNKGNFKYAENFSGSNNNHYGSRVIQKSKHTQDYRKDGSYEQEEIER</sequence>